<evidence type="ECO:0000313" key="3">
    <source>
        <dbReference type="Proteomes" id="UP000078512"/>
    </source>
</evidence>
<dbReference type="Pfam" id="PF25794">
    <property type="entry name" value="SACS"/>
    <property type="match status" value="1"/>
</dbReference>
<proteinExistence type="predicted"/>
<evidence type="ECO:0000259" key="1">
    <source>
        <dbReference type="Pfam" id="PF25794"/>
    </source>
</evidence>
<dbReference type="SUPFAM" id="SSF55874">
    <property type="entry name" value="ATPase domain of HSP90 chaperone/DNA topoisomerase II/histidine kinase"/>
    <property type="match status" value="1"/>
</dbReference>
<dbReference type="PANTHER" id="PTHR15600:SF42">
    <property type="entry name" value="SACSIN"/>
    <property type="match status" value="1"/>
</dbReference>
<gene>
    <name evidence="2" type="ORF">K457DRAFT_84598</name>
</gene>
<dbReference type="PANTHER" id="PTHR15600">
    <property type="entry name" value="SACSIN"/>
    <property type="match status" value="1"/>
</dbReference>
<dbReference type="NCBIfam" id="NF047352">
    <property type="entry name" value="P_loop_sacsin"/>
    <property type="match status" value="1"/>
</dbReference>
<sequence>MESFLADLTNLNIQGPLTDSINPFEPFFQQENIVDRIKGILNDYDPSSIFNEFLQNASDAGATECHFYLDTRFYDTEKVFSEQMAAWQGPALIIYNNAEFSEKDFEALCKLGIGNKKDDPSKIGRHGLGFNSVYHFTDVPSIVSGPYLCFFDPQMTNLPKIRDRNGNLVGKGGHRCDFRKLNMETFEDQLKPYKGFLGCDMVSHFKGTLFRIPLRMR</sequence>
<dbReference type="AlphaFoldDB" id="A0A197JBV4"/>
<protein>
    <recommendedName>
        <fullName evidence="1">Sacsin/Nov domain-containing protein</fullName>
    </recommendedName>
</protein>
<feature type="domain" description="Sacsin/Nov" evidence="1">
    <location>
        <begin position="30"/>
        <end position="216"/>
    </location>
</feature>
<feature type="non-terminal residue" evidence="2">
    <location>
        <position position="217"/>
    </location>
</feature>
<accession>A0A197JBV4</accession>
<dbReference type="InterPro" id="IPR036890">
    <property type="entry name" value="HATPase_C_sf"/>
</dbReference>
<dbReference type="InterPro" id="IPR058210">
    <property type="entry name" value="SACS/Nov_dom"/>
</dbReference>
<evidence type="ECO:0000313" key="2">
    <source>
        <dbReference type="EMBL" id="OAQ22592.1"/>
    </source>
</evidence>
<dbReference type="InterPro" id="IPR052972">
    <property type="entry name" value="Sacsin_chaperone_reg"/>
</dbReference>
<dbReference type="EMBL" id="KV442153">
    <property type="protein sequence ID" value="OAQ22592.1"/>
    <property type="molecule type" value="Genomic_DNA"/>
</dbReference>
<keyword evidence="3" id="KW-1185">Reference proteome</keyword>
<reference evidence="2 3" key="1">
    <citation type="submission" date="2016-05" db="EMBL/GenBank/DDBJ databases">
        <title>Genome sequencing reveals origins of a unique bacterial endosymbiosis in the earliest lineages of terrestrial Fungi.</title>
        <authorList>
            <consortium name="DOE Joint Genome Institute"/>
            <person name="Uehling J."/>
            <person name="Gryganskyi A."/>
            <person name="Hameed K."/>
            <person name="Tschaplinski T."/>
            <person name="Misztal P."/>
            <person name="Wu S."/>
            <person name="Desiro A."/>
            <person name="Vande Pol N."/>
            <person name="Du Z.-Y."/>
            <person name="Zienkiewicz A."/>
            <person name="Zienkiewicz K."/>
            <person name="Morin E."/>
            <person name="Tisserant E."/>
            <person name="Splivallo R."/>
            <person name="Hainaut M."/>
            <person name="Henrissat B."/>
            <person name="Ohm R."/>
            <person name="Kuo A."/>
            <person name="Yan J."/>
            <person name="Lipzen A."/>
            <person name="Nolan M."/>
            <person name="Labutti K."/>
            <person name="Barry K."/>
            <person name="Goldstein A."/>
            <person name="Labbe J."/>
            <person name="Schadt C."/>
            <person name="Tuskan G."/>
            <person name="Grigoriev I."/>
            <person name="Martin F."/>
            <person name="Vilgalys R."/>
            <person name="Bonito G."/>
        </authorList>
    </citation>
    <scope>NUCLEOTIDE SEQUENCE [LARGE SCALE GENOMIC DNA]</scope>
    <source>
        <strain evidence="2 3">AG-77</strain>
    </source>
</reference>
<dbReference type="GO" id="GO:0030544">
    <property type="term" value="F:Hsp70 protein binding"/>
    <property type="evidence" value="ECO:0007669"/>
    <property type="project" value="TreeGrafter"/>
</dbReference>
<dbReference type="OrthoDB" id="1262810at2759"/>
<name>A0A197JBV4_9FUNG</name>
<dbReference type="Proteomes" id="UP000078512">
    <property type="component" value="Unassembled WGS sequence"/>
</dbReference>
<organism evidence="2 3">
    <name type="scientific">Linnemannia elongata AG-77</name>
    <dbReference type="NCBI Taxonomy" id="1314771"/>
    <lineage>
        <taxon>Eukaryota</taxon>
        <taxon>Fungi</taxon>
        <taxon>Fungi incertae sedis</taxon>
        <taxon>Mucoromycota</taxon>
        <taxon>Mortierellomycotina</taxon>
        <taxon>Mortierellomycetes</taxon>
        <taxon>Mortierellales</taxon>
        <taxon>Mortierellaceae</taxon>
        <taxon>Linnemannia</taxon>
    </lineage>
</organism>